<evidence type="ECO:0000313" key="3">
    <source>
        <dbReference type="EMBL" id="ETW84339.1"/>
    </source>
</evidence>
<dbReference type="OrthoDB" id="3197626at2759"/>
<feature type="compositionally biased region" description="Basic and acidic residues" evidence="1">
    <location>
        <begin position="310"/>
        <end position="331"/>
    </location>
</feature>
<reference evidence="3 4" key="1">
    <citation type="journal article" date="2012" name="New Phytol.">
        <title>Insight into trade-off between wood decay and parasitism from the genome of a fungal forest pathogen.</title>
        <authorList>
            <person name="Olson A."/>
            <person name="Aerts A."/>
            <person name="Asiegbu F."/>
            <person name="Belbahri L."/>
            <person name="Bouzid O."/>
            <person name="Broberg A."/>
            <person name="Canback B."/>
            <person name="Coutinho P.M."/>
            <person name="Cullen D."/>
            <person name="Dalman K."/>
            <person name="Deflorio G."/>
            <person name="van Diepen L.T."/>
            <person name="Dunand C."/>
            <person name="Duplessis S."/>
            <person name="Durling M."/>
            <person name="Gonthier P."/>
            <person name="Grimwood J."/>
            <person name="Fossdal C.G."/>
            <person name="Hansson D."/>
            <person name="Henrissat B."/>
            <person name="Hietala A."/>
            <person name="Himmelstrand K."/>
            <person name="Hoffmeister D."/>
            <person name="Hogberg N."/>
            <person name="James T.Y."/>
            <person name="Karlsson M."/>
            <person name="Kohler A."/>
            <person name="Kues U."/>
            <person name="Lee Y.H."/>
            <person name="Lin Y.C."/>
            <person name="Lind M."/>
            <person name="Lindquist E."/>
            <person name="Lombard V."/>
            <person name="Lucas S."/>
            <person name="Lunden K."/>
            <person name="Morin E."/>
            <person name="Murat C."/>
            <person name="Park J."/>
            <person name="Raffaello T."/>
            <person name="Rouze P."/>
            <person name="Salamov A."/>
            <person name="Schmutz J."/>
            <person name="Solheim H."/>
            <person name="Stahlberg J."/>
            <person name="Velez H."/>
            <person name="de Vries R.P."/>
            <person name="Wiebenga A."/>
            <person name="Woodward S."/>
            <person name="Yakovlev I."/>
            <person name="Garbelotto M."/>
            <person name="Martin F."/>
            <person name="Grigoriev I.V."/>
            <person name="Stenlid J."/>
        </authorList>
    </citation>
    <scope>NUCLEOTIDE SEQUENCE [LARGE SCALE GENOMIC DNA]</scope>
    <source>
        <strain evidence="3 4">TC 32-1</strain>
    </source>
</reference>
<dbReference type="eggNOG" id="ENOG502SJAY">
    <property type="taxonomic scope" value="Eukaryota"/>
</dbReference>
<dbReference type="KEGG" id="hir:HETIRDRAFT_439130"/>
<keyword evidence="2" id="KW-0812">Transmembrane</keyword>
<feature type="region of interest" description="Disordered" evidence="1">
    <location>
        <begin position="299"/>
        <end position="331"/>
    </location>
</feature>
<feature type="transmembrane region" description="Helical" evidence="2">
    <location>
        <begin position="118"/>
        <end position="140"/>
    </location>
</feature>
<protein>
    <submittedName>
        <fullName evidence="3">Uncharacterized protein</fullName>
    </submittedName>
</protein>
<organism evidence="3 4">
    <name type="scientific">Heterobasidion irregulare (strain TC 32-1)</name>
    <dbReference type="NCBI Taxonomy" id="747525"/>
    <lineage>
        <taxon>Eukaryota</taxon>
        <taxon>Fungi</taxon>
        <taxon>Dikarya</taxon>
        <taxon>Basidiomycota</taxon>
        <taxon>Agaricomycotina</taxon>
        <taxon>Agaricomycetes</taxon>
        <taxon>Russulales</taxon>
        <taxon>Bondarzewiaceae</taxon>
        <taxon>Heterobasidion</taxon>
        <taxon>Heterobasidion annosum species complex</taxon>
    </lineage>
</organism>
<dbReference type="AlphaFoldDB" id="W4KF47"/>
<feature type="transmembrane region" description="Helical" evidence="2">
    <location>
        <begin position="160"/>
        <end position="181"/>
    </location>
</feature>
<keyword evidence="4" id="KW-1185">Reference proteome</keyword>
<dbReference type="GeneID" id="20675108"/>
<accession>W4KF47</accession>
<dbReference type="RefSeq" id="XP_009544020.1">
    <property type="nucleotide sequence ID" value="XM_009545725.1"/>
</dbReference>
<name>W4KF47_HETIT</name>
<dbReference type="EMBL" id="KI925456">
    <property type="protein sequence ID" value="ETW84339.1"/>
    <property type="molecule type" value="Genomic_DNA"/>
</dbReference>
<sequence length="331" mass="37205">MVDWTGTPELALDAEVYMKVNVSFFGLYLWELFQTCDFEWSLVTRRRKFQWPLVFFFLCRYCLLWSLIGVIVSFSVRTSINCSALYTFNSVVGHLAIIGASTTLMIRTWNLWQRKWAVVIPLSVLAVVHWALLWRGMFLFTATWEPASATCVVTAADARFLQVTFFYTMGFDFILLCVGGFKMFWDSNDRALNTWNLLFKDGLVFFVVAFAANILPAVFNILNLNPIMNVISAVPAGTLSAVAACRTVIQLQDPNDSDAYTHQAAVIGGMNPLSSRHGQHQSVFTPEVRVKTEQIVMDDFGTSAPGGPYESRRSLESGKSSHLDPMKGRAL</sequence>
<keyword evidence="2" id="KW-1133">Transmembrane helix</keyword>
<dbReference type="HOGENOM" id="CLU_059054_1_1_1"/>
<feature type="transmembrane region" description="Helical" evidence="2">
    <location>
        <begin position="16"/>
        <end position="33"/>
    </location>
</feature>
<feature type="transmembrane region" description="Helical" evidence="2">
    <location>
        <begin position="53"/>
        <end position="74"/>
    </location>
</feature>
<dbReference type="InParanoid" id="W4KF47"/>
<dbReference type="Proteomes" id="UP000030671">
    <property type="component" value="Unassembled WGS sequence"/>
</dbReference>
<feature type="transmembrane region" description="Helical" evidence="2">
    <location>
        <begin position="86"/>
        <end position="106"/>
    </location>
</feature>
<proteinExistence type="predicted"/>
<dbReference type="STRING" id="747525.W4KF47"/>
<gene>
    <name evidence="3" type="ORF">HETIRDRAFT_439130</name>
</gene>
<evidence type="ECO:0000256" key="1">
    <source>
        <dbReference type="SAM" id="MobiDB-lite"/>
    </source>
</evidence>
<evidence type="ECO:0000313" key="4">
    <source>
        <dbReference type="Proteomes" id="UP000030671"/>
    </source>
</evidence>
<evidence type="ECO:0000256" key="2">
    <source>
        <dbReference type="SAM" id="Phobius"/>
    </source>
</evidence>
<feature type="transmembrane region" description="Helical" evidence="2">
    <location>
        <begin position="202"/>
        <end position="222"/>
    </location>
</feature>
<keyword evidence="2" id="KW-0472">Membrane</keyword>